<gene>
    <name evidence="1" type="ORF">ACFFJH_12625</name>
</gene>
<dbReference type="RefSeq" id="WP_390213151.1">
    <property type="nucleotide sequence ID" value="NZ_JBHLXJ010000013.1"/>
</dbReference>
<proteinExistence type="predicted"/>
<reference evidence="1 2" key="1">
    <citation type="submission" date="2024-09" db="EMBL/GenBank/DDBJ databases">
        <authorList>
            <person name="Sun Q."/>
            <person name="Mori K."/>
        </authorList>
    </citation>
    <scope>NUCLEOTIDE SEQUENCE [LARGE SCALE GENOMIC DNA]</scope>
    <source>
        <strain evidence="1 2">CCM 8677</strain>
    </source>
</reference>
<evidence type="ECO:0000313" key="1">
    <source>
        <dbReference type="EMBL" id="MFC0350660.1"/>
    </source>
</evidence>
<evidence type="ECO:0000313" key="2">
    <source>
        <dbReference type="Proteomes" id="UP001589844"/>
    </source>
</evidence>
<protein>
    <submittedName>
        <fullName evidence="1">Uncharacterized protein</fullName>
    </submittedName>
</protein>
<keyword evidence="2" id="KW-1185">Reference proteome</keyword>
<sequence length="54" mass="5972">MQKSPKSAATVSPIQKIPYGVTFIVRLFDEAIISRASLALEKHFVVAGERPPEF</sequence>
<dbReference type="Proteomes" id="UP001589844">
    <property type="component" value="Unassembled WGS sequence"/>
</dbReference>
<accession>A0ABV6IFQ3</accession>
<dbReference type="EMBL" id="JBHLXJ010000013">
    <property type="protein sequence ID" value="MFC0350660.1"/>
    <property type="molecule type" value="Genomic_DNA"/>
</dbReference>
<name>A0ABV6IFQ3_9BURK</name>
<organism evidence="1 2">
    <name type="scientific">Undibacterium danionis</name>
    <dbReference type="NCBI Taxonomy" id="1812100"/>
    <lineage>
        <taxon>Bacteria</taxon>
        <taxon>Pseudomonadati</taxon>
        <taxon>Pseudomonadota</taxon>
        <taxon>Betaproteobacteria</taxon>
        <taxon>Burkholderiales</taxon>
        <taxon>Oxalobacteraceae</taxon>
        <taxon>Undibacterium</taxon>
    </lineage>
</organism>
<comment type="caution">
    <text evidence="1">The sequence shown here is derived from an EMBL/GenBank/DDBJ whole genome shotgun (WGS) entry which is preliminary data.</text>
</comment>